<comment type="caution">
    <text evidence="1">The sequence shown here is derived from an EMBL/GenBank/DDBJ whole genome shotgun (WGS) entry which is preliminary data.</text>
</comment>
<sequence>MAAKQYTALQPVGRFKKGEFVGGLDDAQIKKLLADGVIQEVPEAKPAASAKKTTGDEK</sequence>
<evidence type="ECO:0008006" key="3">
    <source>
        <dbReference type="Google" id="ProtNLM"/>
    </source>
</evidence>
<dbReference type="RefSeq" id="WP_005404138.1">
    <property type="nucleotide sequence ID" value="NZ_ACVR01000017.1"/>
</dbReference>
<keyword evidence="2" id="KW-1185">Reference proteome</keyword>
<dbReference type="Proteomes" id="UP000018419">
    <property type="component" value="Unassembled WGS sequence"/>
</dbReference>
<organism evidence="1 2">
    <name type="scientific">Acinetobacter radioresistens SK82</name>
    <dbReference type="NCBI Taxonomy" id="596318"/>
    <lineage>
        <taxon>Bacteria</taxon>
        <taxon>Pseudomonadati</taxon>
        <taxon>Pseudomonadota</taxon>
        <taxon>Gammaproteobacteria</taxon>
        <taxon>Moraxellales</taxon>
        <taxon>Moraxellaceae</taxon>
        <taxon>Acinetobacter</taxon>
    </lineage>
</organism>
<evidence type="ECO:0000313" key="1">
    <source>
        <dbReference type="EMBL" id="EET83448.1"/>
    </source>
</evidence>
<name>A0ABM9YQS6_ACIRA</name>
<dbReference type="EMBL" id="ACVR01000017">
    <property type="protein sequence ID" value="EET83448.1"/>
    <property type="molecule type" value="Genomic_DNA"/>
</dbReference>
<protein>
    <recommendedName>
        <fullName evidence="3">Mu-like prophage FluMu N-terminal domain-containing protein</fullName>
    </recommendedName>
</protein>
<gene>
    <name evidence="1" type="ORF">ACIRA0001_2815</name>
</gene>
<reference evidence="1 2" key="1">
    <citation type="submission" date="2009-07" db="EMBL/GenBank/DDBJ databases">
        <authorList>
            <person name="Madupu R."/>
            <person name="Durkin A.S."/>
            <person name="Torralba M."/>
            <person name="Methe B."/>
            <person name="Sutton G.G."/>
            <person name="Strausberg R.L."/>
            <person name="Nelson K.E."/>
        </authorList>
    </citation>
    <scope>NUCLEOTIDE SEQUENCE [LARGE SCALE GENOMIC DNA]</scope>
    <source>
        <strain evidence="1 2">SK82</strain>
    </source>
</reference>
<proteinExistence type="predicted"/>
<evidence type="ECO:0000313" key="2">
    <source>
        <dbReference type="Proteomes" id="UP000018419"/>
    </source>
</evidence>
<accession>A0ABM9YQS6</accession>